<feature type="coiled-coil region" evidence="1">
    <location>
        <begin position="80"/>
        <end position="110"/>
    </location>
</feature>
<accession>A0A2G8KU88</accession>
<keyword evidence="1" id="KW-0175">Coiled coil</keyword>
<reference evidence="2 3" key="1">
    <citation type="journal article" date="2017" name="PLoS Biol.">
        <title>The sea cucumber genome provides insights into morphological evolution and visceral regeneration.</title>
        <authorList>
            <person name="Zhang X."/>
            <person name="Sun L."/>
            <person name="Yuan J."/>
            <person name="Sun Y."/>
            <person name="Gao Y."/>
            <person name="Zhang L."/>
            <person name="Li S."/>
            <person name="Dai H."/>
            <person name="Hamel J.F."/>
            <person name="Liu C."/>
            <person name="Yu Y."/>
            <person name="Liu S."/>
            <person name="Lin W."/>
            <person name="Guo K."/>
            <person name="Jin S."/>
            <person name="Xu P."/>
            <person name="Storey K.B."/>
            <person name="Huan P."/>
            <person name="Zhang T."/>
            <person name="Zhou Y."/>
            <person name="Zhang J."/>
            <person name="Lin C."/>
            <person name="Li X."/>
            <person name="Xing L."/>
            <person name="Huo D."/>
            <person name="Sun M."/>
            <person name="Wang L."/>
            <person name="Mercier A."/>
            <person name="Li F."/>
            <person name="Yang H."/>
            <person name="Xiang J."/>
        </authorList>
    </citation>
    <scope>NUCLEOTIDE SEQUENCE [LARGE SCALE GENOMIC DNA]</scope>
    <source>
        <strain evidence="2">Shaxun</strain>
        <tissue evidence="2">Muscle</tissue>
    </source>
</reference>
<gene>
    <name evidence="2" type="ORF">BSL78_11529</name>
</gene>
<dbReference type="Proteomes" id="UP000230750">
    <property type="component" value="Unassembled WGS sequence"/>
</dbReference>
<organism evidence="2 3">
    <name type="scientific">Stichopus japonicus</name>
    <name type="common">Sea cucumber</name>
    <dbReference type="NCBI Taxonomy" id="307972"/>
    <lineage>
        <taxon>Eukaryota</taxon>
        <taxon>Metazoa</taxon>
        <taxon>Echinodermata</taxon>
        <taxon>Eleutherozoa</taxon>
        <taxon>Echinozoa</taxon>
        <taxon>Holothuroidea</taxon>
        <taxon>Aspidochirotacea</taxon>
        <taxon>Aspidochirotida</taxon>
        <taxon>Stichopodidae</taxon>
        <taxon>Apostichopus</taxon>
    </lineage>
</organism>
<sequence>VFASLTELQEKRIQVNDDQKQMFDILFKRTLERVDDQILKFKASLNDWKAVKVNLETETKQLNLKYAEGSRLGHDQKTILSKVQASQKELEDKNFKLQEENKQLKDLLSTRKREAIKQGMLSRFLSDAERDNIFQWDTATNGTDELESVIAESVDTGNGFVCKKIVT</sequence>
<comment type="caution">
    <text evidence="2">The sequence shown here is derived from an EMBL/GenBank/DDBJ whole genome shotgun (WGS) entry which is preliminary data.</text>
</comment>
<feature type="non-terminal residue" evidence="2">
    <location>
        <position position="1"/>
    </location>
</feature>
<evidence type="ECO:0000313" key="2">
    <source>
        <dbReference type="EMBL" id="PIK51567.1"/>
    </source>
</evidence>
<proteinExistence type="predicted"/>
<name>A0A2G8KU88_STIJA</name>
<dbReference type="EMBL" id="MRZV01000365">
    <property type="protein sequence ID" value="PIK51567.1"/>
    <property type="molecule type" value="Genomic_DNA"/>
</dbReference>
<evidence type="ECO:0000313" key="3">
    <source>
        <dbReference type="Proteomes" id="UP000230750"/>
    </source>
</evidence>
<keyword evidence="3" id="KW-1185">Reference proteome</keyword>
<evidence type="ECO:0000256" key="1">
    <source>
        <dbReference type="SAM" id="Coils"/>
    </source>
</evidence>
<protein>
    <submittedName>
        <fullName evidence="2">Uncharacterized protein</fullName>
    </submittedName>
</protein>
<dbReference type="AlphaFoldDB" id="A0A2G8KU88"/>